<evidence type="ECO:0000313" key="1">
    <source>
        <dbReference type="EnsemblMetazoa" id="AATE005708-PA.1"/>
    </source>
</evidence>
<name>A0A182IUG4_ANOAO</name>
<proteinExistence type="predicted"/>
<dbReference type="EnsemblMetazoa" id="AATE005708-RA">
    <property type="protein sequence ID" value="AATE005708-PA.1"/>
    <property type="gene ID" value="AATE005708"/>
</dbReference>
<protein>
    <submittedName>
        <fullName evidence="1">Uncharacterized protein</fullName>
    </submittedName>
</protein>
<dbReference type="AlphaFoldDB" id="A0A182IUG4"/>
<reference evidence="1" key="1">
    <citation type="submission" date="2022-08" db="UniProtKB">
        <authorList>
            <consortium name="EnsemblMetazoa"/>
        </authorList>
    </citation>
    <scope>IDENTIFICATION</scope>
    <source>
        <strain evidence="1">EBRO</strain>
    </source>
</reference>
<dbReference type="VEuPathDB" id="VectorBase:AATE005708"/>
<organism evidence="1">
    <name type="scientific">Anopheles atroparvus</name>
    <name type="common">European mosquito</name>
    <dbReference type="NCBI Taxonomy" id="41427"/>
    <lineage>
        <taxon>Eukaryota</taxon>
        <taxon>Metazoa</taxon>
        <taxon>Ecdysozoa</taxon>
        <taxon>Arthropoda</taxon>
        <taxon>Hexapoda</taxon>
        <taxon>Insecta</taxon>
        <taxon>Pterygota</taxon>
        <taxon>Neoptera</taxon>
        <taxon>Endopterygota</taxon>
        <taxon>Diptera</taxon>
        <taxon>Nematocera</taxon>
        <taxon>Culicoidea</taxon>
        <taxon>Culicidae</taxon>
        <taxon>Anophelinae</taxon>
        <taxon>Anopheles</taxon>
    </lineage>
</organism>
<accession>A0A182IUG4</accession>
<sequence>MPPLLLRLLVRVMTQNATIIFIISADIAVGTIVTIAVIIIIIIIITSSTIIAIIVRQMTGVAVVAVIRAVPFRAGASLGLGELEIIPERAHEERGGLTEQERMDGEGNVPKNMFFLAGDDDGDDGSLSARVDHGIKHPHGVDMESSLYGAKELISGGQRFDAGAPQGVAHQ</sequence>